<dbReference type="InterPro" id="IPR039373">
    <property type="entry name" value="Peptidase_M28B"/>
</dbReference>
<dbReference type="Gene3D" id="3.40.630.10">
    <property type="entry name" value="Zn peptidases"/>
    <property type="match status" value="1"/>
</dbReference>
<dbReference type="SUPFAM" id="SSF53187">
    <property type="entry name" value="Zn-dependent exopeptidases"/>
    <property type="match status" value="1"/>
</dbReference>
<proteinExistence type="predicted"/>
<accession>A0A9D1Y6S9</accession>
<dbReference type="Gene3D" id="3.50.30.30">
    <property type="match status" value="1"/>
</dbReference>
<dbReference type="InterPro" id="IPR003137">
    <property type="entry name" value="PA_domain"/>
</dbReference>
<comment type="caution">
    <text evidence="3">The sequence shown here is derived from an EMBL/GenBank/DDBJ whole genome shotgun (WGS) entry which is preliminary data.</text>
</comment>
<protein>
    <submittedName>
        <fullName evidence="3">M28 family peptidase</fullName>
    </submittedName>
</protein>
<evidence type="ECO:0000313" key="4">
    <source>
        <dbReference type="Proteomes" id="UP000823868"/>
    </source>
</evidence>
<feature type="domain" description="PA" evidence="1">
    <location>
        <begin position="135"/>
        <end position="225"/>
    </location>
</feature>
<dbReference type="InterPro" id="IPR046450">
    <property type="entry name" value="PA_dom_sf"/>
</dbReference>
<dbReference type="SUPFAM" id="SSF52025">
    <property type="entry name" value="PA domain"/>
    <property type="match status" value="1"/>
</dbReference>
<evidence type="ECO:0000259" key="1">
    <source>
        <dbReference type="Pfam" id="PF02225"/>
    </source>
</evidence>
<dbReference type="Pfam" id="PF04389">
    <property type="entry name" value="Peptidase_M28"/>
    <property type="match status" value="1"/>
</dbReference>
<dbReference type="PANTHER" id="PTHR10404">
    <property type="entry name" value="N-ACETYLATED-ALPHA-LINKED ACIDIC DIPEPTIDASE"/>
    <property type="match status" value="1"/>
</dbReference>
<reference evidence="3" key="2">
    <citation type="submission" date="2021-04" db="EMBL/GenBank/DDBJ databases">
        <authorList>
            <person name="Gilroy R."/>
        </authorList>
    </citation>
    <scope>NUCLEOTIDE SEQUENCE</scope>
    <source>
        <strain evidence="3">ChiBcec16_6824</strain>
    </source>
</reference>
<dbReference type="InterPro" id="IPR007484">
    <property type="entry name" value="Peptidase_M28"/>
</dbReference>
<dbReference type="AlphaFoldDB" id="A0A9D1Y6S9"/>
<dbReference type="PANTHER" id="PTHR10404:SF46">
    <property type="entry name" value="VACUOLAR PROTEIN SORTING-ASSOCIATED PROTEIN 70"/>
    <property type="match status" value="1"/>
</dbReference>
<feature type="domain" description="Peptidase M28" evidence="2">
    <location>
        <begin position="255"/>
        <end position="448"/>
    </location>
</feature>
<dbReference type="Proteomes" id="UP000823868">
    <property type="component" value="Unassembled WGS sequence"/>
</dbReference>
<organism evidence="3 4">
    <name type="scientific">Candidatus Flavonifractor merdigallinarum</name>
    <dbReference type="NCBI Taxonomy" id="2838589"/>
    <lineage>
        <taxon>Bacteria</taxon>
        <taxon>Bacillati</taxon>
        <taxon>Bacillota</taxon>
        <taxon>Clostridia</taxon>
        <taxon>Eubacteriales</taxon>
        <taxon>Oscillospiraceae</taxon>
        <taxon>Flavonifractor</taxon>
    </lineage>
</organism>
<evidence type="ECO:0000313" key="3">
    <source>
        <dbReference type="EMBL" id="HIY20325.1"/>
    </source>
</evidence>
<gene>
    <name evidence="3" type="ORF">H9841_00295</name>
</gene>
<name>A0A9D1Y6S9_9FIRM</name>
<sequence length="710" mass="77367">MVLLVSSCTQKEVPDSSASPTAGGAVTLQAAQQAYLEHVDVDYSYNLALKMEEIRSNEALGYRTAGSQAELDTGDMLKAEMEAIGLTNVTKDPFTLDTWTFETAQLTYTKTDGTSYTAELGGYQADFTTDGPTQFTIIDGGQGTEADLANLDVEGKLVLIDINQRDNWWINYPAYEAHLHGAAAVVAAQDGGYGEVSADALNAQDICGPEDAPAFSISRTDADALRAAMEALGTNELTVTFDARSNVELDGTSYNIVGTIPGKDPDAMVLMSAHYDSYFAGFQDDNAAIALMFGIAKGIIDSGYQPEKTLVFCAMAAEEWGVSNTRYDWSTGAYNQIFRVHPEWVGKVVADINFELPAMNEGTTDQIRSSYELKTFLEDFSSEVPAVDGVFADGIEVIVPTQTWSDDFSLSIAGVPSTVTALRGGFSETHYHSQFDNADTYSEEAFRFHHNLYGMLMLEYDHCAVSPLGFSTRLSAFRDSMDTERLAGVTLADGSNALDTLNAALDTAEQAAQTAWAKVEEVNAAYAAALDAGDTQQADTLLAESRTLNTQVLEAFQDAEDQFVRLTWEDVSIFPHEHSQNNLAALDAAVECLQAGDAATALDEYLYLVDNNWYAYDWSRDTFDYFTNYVLDQPADRLMWGAGRVQGHVDLFDVINSLQTKVESGDTDFTQEITALTQAQSEENARLLEQVTHELDSLSGLQEKLTALAG</sequence>
<evidence type="ECO:0000259" key="2">
    <source>
        <dbReference type="Pfam" id="PF04389"/>
    </source>
</evidence>
<dbReference type="Pfam" id="PF02225">
    <property type="entry name" value="PA"/>
    <property type="match status" value="1"/>
</dbReference>
<dbReference type="EMBL" id="DXDX01000005">
    <property type="protein sequence ID" value="HIY20325.1"/>
    <property type="molecule type" value="Genomic_DNA"/>
</dbReference>
<reference evidence="3" key="1">
    <citation type="journal article" date="2021" name="PeerJ">
        <title>Extensive microbial diversity within the chicken gut microbiome revealed by metagenomics and culture.</title>
        <authorList>
            <person name="Gilroy R."/>
            <person name="Ravi A."/>
            <person name="Getino M."/>
            <person name="Pursley I."/>
            <person name="Horton D.L."/>
            <person name="Alikhan N.F."/>
            <person name="Baker D."/>
            <person name="Gharbi K."/>
            <person name="Hall N."/>
            <person name="Watson M."/>
            <person name="Adriaenssens E.M."/>
            <person name="Foster-Nyarko E."/>
            <person name="Jarju S."/>
            <person name="Secka A."/>
            <person name="Antonio M."/>
            <person name="Oren A."/>
            <person name="Chaudhuri R.R."/>
            <person name="La Ragione R."/>
            <person name="Hildebrand F."/>
            <person name="Pallen M.J."/>
        </authorList>
    </citation>
    <scope>NUCLEOTIDE SEQUENCE</scope>
    <source>
        <strain evidence="3">ChiBcec16_6824</strain>
    </source>
</reference>